<dbReference type="OrthoDB" id="10379168at2759"/>
<dbReference type="AlphaFoldDB" id="W6Y8B6"/>
<dbReference type="KEGG" id="bze:COCCADRAFT_41916"/>
<protein>
    <submittedName>
        <fullName evidence="2">Uncharacterized protein</fullName>
    </submittedName>
</protein>
<reference evidence="2 3" key="1">
    <citation type="journal article" date="2013" name="PLoS Genet.">
        <title>Comparative genome structure, secondary metabolite, and effector coding capacity across Cochliobolus pathogens.</title>
        <authorList>
            <person name="Condon B.J."/>
            <person name="Leng Y."/>
            <person name="Wu D."/>
            <person name="Bushley K.E."/>
            <person name="Ohm R.A."/>
            <person name="Otillar R."/>
            <person name="Martin J."/>
            <person name="Schackwitz W."/>
            <person name="Grimwood J."/>
            <person name="MohdZainudin N."/>
            <person name="Xue C."/>
            <person name="Wang R."/>
            <person name="Manning V.A."/>
            <person name="Dhillon B."/>
            <person name="Tu Z.J."/>
            <person name="Steffenson B.J."/>
            <person name="Salamov A."/>
            <person name="Sun H."/>
            <person name="Lowry S."/>
            <person name="LaButti K."/>
            <person name="Han J."/>
            <person name="Copeland A."/>
            <person name="Lindquist E."/>
            <person name="Barry K."/>
            <person name="Schmutz J."/>
            <person name="Baker S.E."/>
            <person name="Ciuffetti L.M."/>
            <person name="Grigoriev I.V."/>
            <person name="Zhong S."/>
            <person name="Turgeon B.G."/>
        </authorList>
    </citation>
    <scope>NUCLEOTIDE SEQUENCE [LARGE SCALE GENOMIC DNA]</scope>
    <source>
        <strain evidence="2 3">26-R-13</strain>
    </source>
</reference>
<dbReference type="GeneID" id="19149590"/>
<keyword evidence="3" id="KW-1185">Reference proteome</keyword>
<dbReference type="Proteomes" id="UP000053841">
    <property type="component" value="Unassembled WGS sequence"/>
</dbReference>
<evidence type="ECO:0000313" key="3">
    <source>
        <dbReference type="Proteomes" id="UP000053841"/>
    </source>
</evidence>
<evidence type="ECO:0000313" key="2">
    <source>
        <dbReference type="EMBL" id="EUC27336.1"/>
    </source>
</evidence>
<dbReference type="EMBL" id="KI964951">
    <property type="protein sequence ID" value="EUC27336.1"/>
    <property type="molecule type" value="Genomic_DNA"/>
</dbReference>
<evidence type="ECO:0000256" key="1">
    <source>
        <dbReference type="SAM" id="MobiDB-lite"/>
    </source>
</evidence>
<accession>W6Y8B6</accession>
<proteinExistence type="predicted"/>
<name>W6Y8B6_COCC2</name>
<feature type="region of interest" description="Disordered" evidence="1">
    <location>
        <begin position="1"/>
        <end position="34"/>
    </location>
</feature>
<dbReference type="HOGENOM" id="CLU_1414934_0_0_1"/>
<organism evidence="2 3">
    <name type="scientific">Cochliobolus carbonum (strain 26-R-13)</name>
    <name type="common">Maize leaf spot fungus</name>
    <name type="synonym">Bipolaris zeicola</name>
    <dbReference type="NCBI Taxonomy" id="930089"/>
    <lineage>
        <taxon>Eukaryota</taxon>
        <taxon>Fungi</taxon>
        <taxon>Dikarya</taxon>
        <taxon>Ascomycota</taxon>
        <taxon>Pezizomycotina</taxon>
        <taxon>Dothideomycetes</taxon>
        <taxon>Pleosporomycetidae</taxon>
        <taxon>Pleosporales</taxon>
        <taxon>Pleosporineae</taxon>
        <taxon>Pleosporaceae</taxon>
        <taxon>Bipolaris</taxon>
    </lineage>
</organism>
<gene>
    <name evidence="2" type="ORF">COCCADRAFT_41916</name>
</gene>
<dbReference type="RefSeq" id="XP_007718360.1">
    <property type="nucleotide sequence ID" value="XM_007720170.1"/>
</dbReference>
<sequence>MSLCPCEPTPPPPFGTFDQQEPAASVNHSTPVPGRIKGQNMLRASSLAKPQRLQLLVPQKTSPSHSKLKCSQPCQFHTLPVPVPGPAIPMHCPPSSRRPPPTATCRINLDTAETNASSSPAVSNTLAPSSPLPLSSRNLIPDSTFFIGANDVSRFPTKKTWLVRSLSETLAVTERKHLETSLHLAHGTGLPRPDYT</sequence>